<name>A0A1F6WH96_9BACT</name>
<reference evidence="1 2" key="1">
    <citation type="journal article" date="2016" name="Nat. Commun.">
        <title>Thousands of microbial genomes shed light on interconnected biogeochemical processes in an aquifer system.</title>
        <authorList>
            <person name="Anantharaman K."/>
            <person name="Brown C.T."/>
            <person name="Hug L.A."/>
            <person name="Sharon I."/>
            <person name="Castelle C.J."/>
            <person name="Probst A.J."/>
            <person name="Thomas B.C."/>
            <person name="Singh A."/>
            <person name="Wilkins M.J."/>
            <person name="Karaoz U."/>
            <person name="Brodie E.L."/>
            <person name="Williams K.H."/>
            <person name="Hubbard S.S."/>
            <person name="Banfield J.F."/>
        </authorList>
    </citation>
    <scope>NUCLEOTIDE SEQUENCE [LARGE SCALE GENOMIC DNA]</scope>
</reference>
<sequence length="152" mass="17803">MELNDSFLISGIFFYKNTTGPGVCGNKFSGSIMGFGEIHGTMEDSFGSSIVYNFKKTNDKLSFKKKYVNEQDRIFYRFFWNEGKKFWIGYWRRQNHRDRGLATCILLPHPDSFNDPIFVIETLRLKGFKDSQIPLIKYFSLSDILLKLAQQR</sequence>
<dbReference type="Proteomes" id="UP000179880">
    <property type="component" value="Unassembled WGS sequence"/>
</dbReference>
<evidence type="ECO:0000313" key="1">
    <source>
        <dbReference type="EMBL" id="OGI81194.1"/>
    </source>
</evidence>
<comment type="caution">
    <text evidence="1">The sequence shown here is derived from an EMBL/GenBank/DDBJ whole genome shotgun (WGS) entry which is preliminary data.</text>
</comment>
<evidence type="ECO:0000313" key="2">
    <source>
        <dbReference type="Proteomes" id="UP000179880"/>
    </source>
</evidence>
<dbReference type="AlphaFoldDB" id="A0A1F6WH96"/>
<dbReference type="EMBL" id="MFUH01000037">
    <property type="protein sequence ID" value="OGI81194.1"/>
    <property type="molecule type" value="Genomic_DNA"/>
</dbReference>
<organism evidence="1 2">
    <name type="scientific">Candidatus Nomurabacteria bacterium RIFCSPHIGHO2_02_FULL_42_24</name>
    <dbReference type="NCBI Taxonomy" id="1801757"/>
    <lineage>
        <taxon>Bacteria</taxon>
        <taxon>Candidatus Nomuraibacteriota</taxon>
    </lineage>
</organism>
<gene>
    <name evidence="1" type="ORF">A3B93_00440</name>
</gene>
<protein>
    <submittedName>
        <fullName evidence="1">Uncharacterized protein</fullName>
    </submittedName>
</protein>
<proteinExistence type="predicted"/>
<accession>A0A1F6WH96</accession>